<dbReference type="KEGG" id="ccp:CHC_T00007832001"/>
<evidence type="ECO:0000313" key="2">
    <source>
        <dbReference type="Proteomes" id="UP000012073"/>
    </source>
</evidence>
<gene>
    <name evidence="1" type="ORF">CHC_T00007832001</name>
</gene>
<organism evidence="1 2">
    <name type="scientific">Chondrus crispus</name>
    <name type="common">Carrageen Irish moss</name>
    <name type="synonym">Polymorpha crispa</name>
    <dbReference type="NCBI Taxonomy" id="2769"/>
    <lineage>
        <taxon>Eukaryota</taxon>
        <taxon>Rhodophyta</taxon>
        <taxon>Florideophyceae</taxon>
        <taxon>Rhodymeniophycidae</taxon>
        <taxon>Gigartinales</taxon>
        <taxon>Gigartinaceae</taxon>
        <taxon>Chondrus</taxon>
    </lineage>
</organism>
<name>R7QV07_CHOCR</name>
<evidence type="ECO:0000313" key="1">
    <source>
        <dbReference type="EMBL" id="CDF41316.1"/>
    </source>
</evidence>
<accession>R7QV07</accession>
<dbReference type="Proteomes" id="UP000012073">
    <property type="component" value="Unassembled WGS sequence"/>
</dbReference>
<dbReference type="RefSeq" id="XP_005711610.1">
    <property type="nucleotide sequence ID" value="XM_005711553.1"/>
</dbReference>
<reference evidence="2" key="1">
    <citation type="journal article" date="2013" name="Proc. Natl. Acad. Sci. U.S.A.">
        <title>Genome structure and metabolic features in the red seaweed Chondrus crispus shed light on evolution of the Archaeplastida.</title>
        <authorList>
            <person name="Collen J."/>
            <person name="Porcel B."/>
            <person name="Carre W."/>
            <person name="Ball S.G."/>
            <person name="Chaparro C."/>
            <person name="Tonon T."/>
            <person name="Barbeyron T."/>
            <person name="Michel G."/>
            <person name="Noel B."/>
            <person name="Valentin K."/>
            <person name="Elias M."/>
            <person name="Artiguenave F."/>
            <person name="Arun A."/>
            <person name="Aury J.M."/>
            <person name="Barbosa-Neto J.F."/>
            <person name="Bothwell J.H."/>
            <person name="Bouget F.Y."/>
            <person name="Brillet L."/>
            <person name="Cabello-Hurtado F."/>
            <person name="Capella-Gutierrez S."/>
            <person name="Charrier B."/>
            <person name="Cladiere L."/>
            <person name="Cock J.M."/>
            <person name="Coelho S.M."/>
            <person name="Colleoni C."/>
            <person name="Czjzek M."/>
            <person name="Da Silva C."/>
            <person name="Delage L."/>
            <person name="Denoeud F."/>
            <person name="Deschamps P."/>
            <person name="Dittami S.M."/>
            <person name="Gabaldon T."/>
            <person name="Gachon C.M."/>
            <person name="Groisillier A."/>
            <person name="Herve C."/>
            <person name="Jabbari K."/>
            <person name="Katinka M."/>
            <person name="Kloareg B."/>
            <person name="Kowalczyk N."/>
            <person name="Labadie K."/>
            <person name="Leblanc C."/>
            <person name="Lopez P.J."/>
            <person name="McLachlan D.H."/>
            <person name="Meslet-Cladiere L."/>
            <person name="Moustafa A."/>
            <person name="Nehr Z."/>
            <person name="Nyvall Collen P."/>
            <person name="Panaud O."/>
            <person name="Partensky F."/>
            <person name="Poulain J."/>
            <person name="Rensing S.A."/>
            <person name="Rousvoal S."/>
            <person name="Samson G."/>
            <person name="Symeonidi A."/>
            <person name="Weissenbach J."/>
            <person name="Zambounis A."/>
            <person name="Wincker P."/>
            <person name="Boyen C."/>
        </authorList>
    </citation>
    <scope>NUCLEOTIDE SEQUENCE [LARGE SCALE GENOMIC DNA]</scope>
    <source>
        <strain evidence="2">cv. Stackhouse</strain>
    </source>
</reference>
<dbReference type="EMBL" id="HG002355">
    <property type="protein sequence ID" value="CDF41316.1"/>
    <property type="molecule type" value="Genomic_DNA"/>
</dbReference>
<proteinExistence type="predicted"/>
<sequence length="54" mass="6193">MTRGVGGREERRNEVGLLMRFEVKVMPTELQYHCTVGTACTTVYVYSCRVIHKS</sequence>
<dbReference type="Gramene" id="CDF41316">
    <property type="protein sequence ID" value="CDF41316"/>
    <property type="gene ID" value="CHC_T00007832001"/>
</dbReference>
<protein>
    <submittedName>
        <fullName evidence="1">Uncharacterized protein</fullName>
    </submittedName>
</protein>
<dbReference type="AlphaFoldDB" id="R7QV07"/>
<keyword evidence="2" id="KW-1185">Reference proteome</keyword>
<dbReference type="GeneID" id="17319327"/>